<dbReference type="SMART" id="SM00355">
    <property type="entry name" value="ZnF_C2H2"/>
    <property type="match status" value="4"/>
</dbReference>
<protein>
    <recommendedName>
        <fullName evidence="6">Homeobox domain-containing protein</fullName>
    </recommendedName>
</protein>
<evidence type="ECO:0000259" key="6">
    <source>
        <dbReference type="PROSITE" id="PS50071"/>
    </source>
</evidence>
<evidence type="ECO:0000256" key="1">
    <source>
        <dbReference type="ARBA" id="ARBA00023125"/>
    </source>
</evidence>
<reference evidence="7 8" key="1">
    <citation type="journal article" date="2016" name="Nat. Commun.">
        <title>Ectomycorrhizal ecology is imprinted in the genome of the dominant symbiotic fungus Cenococcum geophilum.</title>
        <authorList>
            <consortium name="DOE Joint Genome Institute"/>
            <person name="Peter M."/>
            <person name="Kohler A."/>
            <person name="Ohm R.A."/>
            <person name="Kuo A."/>
            <person name="Krutzmann J."/>
            <person name="Morin E."/>
            <person name="Arend M."/>
            <person name="Barry K.W."/>
            <person name="Binder M."/>
            <person name="Choi C."/>
            <person name="Clum A."/>
            <person name="Copeland A."/>
            <person name="Grisel N."/>
            <person name="Haridas S."/>
            <person name="Kipfer T."/>
            <person name="LaButti K."/>
            <person name="Lindquist E."/>
            <person name="Lipzen A."/>
            <person name="Maire R."/>
            <person name="Meier B."/>
            <person name="Mihaltcheva S."/>
            <person name="Molinier V."/>
            <person name="Murat C."/>
            <person name="Poggeler S."/>
            <person name="Quandt C.A."/>
            <person name="Sperisen C."/>
            <person name="Tritt A."/>
            <person name="Tisserant E."/>
            <person name="Crous P.W."/>
            <person name="Henrissat B."/>
            <person name="Nehls U."/>
            <person name="Egli S."/>
            <person name="Spatafora J.W."/>
            <person name="Grigoriev I.V."/>
            <person name="Martin F.M."/>
        </authorList>
    </citation>
    <scope>NUCLEOTIDE SEQUENCE [LARGE SCALE GENOMIC DNA]</scope>
    <source>
        <strain evidence="7 8">CBS 459.81</strain>
    </source>
</reference>
<evidence type="ECO:0000256" key="4">
    <source>
        <dbReference type="PROSITE-ProRule" id="PRU00108"/>
    </source>
</evidence>
<dbReference type="SUPFAM" id="SSF46689">
    <property type="entry name" value="Homeodomain-like"/>
    <property type="match status" value="1"/>
</dbReference>
<dbReference type="GO" id="GO:0006355">
    <property type="term" value="P:regulation of DNA-templated transcription"/>
    <property type="evidence" value="ECO:0007669"/>
    <property type="project" value="InterPro"/>
</dbReference>
<sequence>MAAVTPTSGMVNGIDMVGIGSRNEMDQDISGNLFDYWPILEHIEDASLPKSNSSNGEFLDFLPMEDANPGTTPWPGRTPEWENTCQTLHCSLEDQPMTFPDCHGNRASSFTVGEGVPALGYPTHFPEPTLPPGKEIIMSKRNSAFPADSAERLHRKQPRRRKHQLRNASKFSLSAVSLLQTWLDTHQDDPFPSQGVKADLAKASKLTEKQVATWFINARKRQMNPLQAWLASCSEDEIVSEKDIIRASELQHVLKEPILDVTPPEIWEEFNAPKSLLGDNPIAFSPGYVNCELPSCNAKYTAVNAFEAHALQHTENQRFRCNCESIFSTFNDWREHARKWHHYDLNLKVIALPVTQPTRNSYDESSWPRSCGSSISGDSSTSAFSQCSDAVLSGPPRRGRKKNLGRFKNHSSKPTSSSKLSSEYARKAMSRTALRISHTPEDMALGLAREVPWQIHSKPLFPQATECSEEELGIEEGTAVEYPCTFCHKKFTRRAWKRHEETSHLPRVKWTCMARGFRLYRLGTIDPPIPEHYACCFCYAPNPTDSHAESCHRIAECLARPEEERTFFRRDHLAQHLKNYHGVALLDQSTALEWKSPTSVTPQEWPCGFCGDILPDWDVRASHILDHFRQGLKMESWNSNRH</sequence>
<feature type="compositionally biased region" description="Basic residues" evidence="5">
    <location>
        <begin position="153"/>
        <end position="165"/>
    </location>
</feature>
<feature type="region of interest" description="Disordered" evidence="5">
    <location>
        <begin position="386"/>
        <end position="422"/>
    </location>
</feature>
<evidence type="ECO:0000256" key="2">
    <source>
        <dbReference type="ARBA" id="ARBA00023155"/>
    </source>
</evidence>
<dbReference type="PROSITE" id="PS00028">
    <property type="entry name" value="ZINC_FINGER_C2H2_1"/>
    <property type="match status" value="1"/>
</dbReference>
<feature type="DNA-binding region" description="Homeobox" evidence="4">
    <location>
        <begin position="164"/>
        <end position="226"/>
    </location>
</feature>
<keyword evidence="2 4" id="KW-0371">Homeobox</keyword>
<dbReference type="InterPro" id="IPR050224">
    <property type="entry name" value="TALE_homeobox"/>
</dbReference>
<feature type="compositionally biased region" description="Low complexity" evidence="5">
    <location>
        <begin position="412"/>
        <end position="422"/>
    </location>
</feature>
<dbReference type="Gene3D" id="1.10.10.60">
    <property type="entry name" value="Homeodomain-like"/>
    <property type="match status" value="1"/>
</dbReference>
<gene>
    <name evidence="7" type="ORF">K432DRAFT_424471</name>
</gene>
<dbReference type="InterPro" id="IPR013087">
    <property type="entry name" value="Znf_C2H2_type"/>
</dbReference>
<evidence type="ECO:0000256" key="5">
    <source>
        <dbReference type="SAM" id="MobiDB-lite"/>
    </source>
</evidence>
<keyword evidence="8" id="KW-1185">Reference proteome</keyword>
<dbReference type="PANTHER" id="PTHR11850">
    <property type="entry name" value="HOMEOBOX PROTEIN TRANSCRIPTION FACTORS"/>
    <property type="match status" value="1"/>
</dbReference>
<keyword evidence="3 4" id="KW-0539">Nucleus</keyword>
<name>A0A8E2JH06_9PEZI</name>
<feature type="domain" description="Homeobox" evidence="6">
    <location>
        <begin position="162"/>
        <end position="225"/>
    </location>
</feature>
<dbReference type="InterPro" id="IPR008422">
    <property type="entry name" value="KN_HD"/>
</dbReference>
<dbReference type="GO" id="GO:0003677">
    <property type="term" value="F:DNA binding"/>
    <property type="evidence" value="ECO:0007669"/>
    <property type="project" value="UniProtKB-UniRule"/>
</dbReference>
<dbReference type="AlphaFoldDB" id="A0A8E2JH06"/>
<evidence type="ECO:0000256" key="3">
    <source>
        <dbReference type="ARBA" id="ARBA00023242"/>
    </source>
</evidence>
<feature type="region of interest" description="Disordered" evidence="5">
    <location>
        <begin position="144"/>
        <end position="165"/>
    </location>
</feature>
<dbReference type="PROSITE" id="PS50071">
    <property type="entry name" value="HOMEOBOX_2"/>
    <property type="match status" value="1"/>
</dbReference>
<dbReference type="CDD" id="cd00086">
    <property type="entry name" value="homeodomain"/>
    <property type="match status" value="1"/>
</dbReference>
<dbReference type="InterPro" id="IPR001356">
    <property type="entry name" value="HD"/>
</dbReference>
<dbReference type="InterPro" id="IPR009057">
    <property type="entry name" value="Homeodomain-like_sf"/>
</dbReference>
<evidence type="ECO:0000313" key="8">
    <source>
        <dbReference type="Proteomes" id="UP000250266"/>
    </source>
</evidence>
<dbReference type="SMART" id="SM00389">
    <property type="entry name" value="HOX"/>
    <property type="match status" value="1"/>
</dbReference>
<dbReference type="GO" id="GO:0005634">
    <property type="term" value="C:nucleus"/>
    <property type="evidence" value="ECO:0007669"/>
    <property type="project" value="UniProtKB-SubCell"/>
</dbReference>
<feature type="compositionally biased region" description="Basic residues" evidence="5">
    <location>
        <begin position="397"/>
        <end position="411"/>
    </location>
</feature>
<keyword evidence="1 4" id="KW-0238">DNA-binding</keyword>
<comment type="subcellular location">
    <subcellularLocation>
        <location evidence="4">Nucleus</location>
    </subcellularLocation>
</comment>
<dbReference type="Proteomes" id="UP000250266">
    <property type="component" value="Unassembled WGS sequence"/>
</dbReference>
<dbReference type="OrthoDB" id="10056939at2759"/>
<evidence type="ECO:0000313" key="7">
    <source>
        <dbReference type="EMBL" id="OCK82022.1"/>
    </source>
</evidence>
<proteinExistence type="predicted"/>
<accession>A0A8E2JH06</accession>
<organism evidence="7 8">
    <name type="scientific">Lepidopterella palustris CBS 459.81</name>
    <dbReference type="NCBI Taxonomy" id="1314670"/>
    <lineage>
        <taxon>Eukaryota</taxon>
        <taxon>Fungi</taxon>
        <taxon>Dikarya</taxon>
        <taxon>Ascomycota</taxon>
        <taxon>Pezizomycotina</taxon>
        <taxon>Dothideomycetes</taxon>
        <taxon>Pleosporomycetidae</taxon>
        <taxon>Mytilinidiales</taxon>
        <taxon>Argynnaceae</taxon>
        <taxon>Lepidopterella</taxon>
    </lineage>
</organism>
<dbReference type="EMBL" id="KV744901">
    <property type="protein sequence ID" value="OCK82022.1"/>
    <property type="molecule type" value="Genomic_DNA"/>
</dbReference>
<dbReference type="Pfam" id="PF05920">
    <property type="entry name" value="Homeobox_KN"/>
    <property type="match status" value="1"/>
</dbReference>